<feature type="transmembrane region" description="Helical" evidence="6">
    <location>
        <begin position="269"/>
        <end position="287"/>
    </location>
</feature>
<dbReference type="InterPro" id="IPR001851">
    <property type="entry name" value="ABC_transp_permease"/>
</dbReference>
<keyword evidence="5 6" id="KW-0472">Membrane</keyword>
<feature type="transmembrane region" description="Helical" evidence="6">
    <location>
        <begin position="143"/>
        <end position="165"/>
    </location>
</feature>
<feature type="transmembrane region" description="Helical" evidence="6">
    <location>
        <begin position="33"/>
        <end position="55"/>
    </location>
</feature>
<evidence type="ECO:0000256" key="6">
    <source>
        <dbReference type="SAM" id="Phobius"/>
    </source>
</evidence>
<dbReference type="GO" id="GO:0005886">
    <property type="term" value="C:plasma membrane"/>
    <property type="evidence" value="ECO:0007669"/>
    <property type="project" value="UniProtKB-SubCell"/>
</dbReference>
<proteinExistence type="predicted"/>
<comment type="caution">
    <text evidence="7">The sequence shown here is derived from an EMBL/GenBank/DDBJ whole genome shotgun (WGS) entry which is preliminary data.</text>
</comment>
<gene>
    <name evidence="7" type="ORF">C0189_04200</name>
</gene>
<dbReference type="PANTHER" id="PTHR43370:SF2">
    <property type="entry name" value="ABC TRANSPORTER PERMEASE PROTEIN"/>
    <property type="match status" value="1"/>
</dbReference>
<feature type="transmembrane region" description="Helical" evidence="6">
    <location>
        <begin position="92"/>
        <end position="111"/>
    </location>
</feature>
<keyword evidence="3 6" id="KW-0812">Transmembrane</keyword>
<dbReference type="RefSeq" id="WP_424586664.1">
    <property type="nucleotide sequence ID" value="NZ_JBNAUB010000007.1"/>
</dbReference>
<evidence type="ECO:0000313" key="8">
    <source>
        <dbReference type="Proteomes" id="UP000237040"/>
    </source>
</evidence>
<protein>
    <submittedName>
        <fullName evidence="7">ABC transporter permease</fullName>
    </submittedName>
</protein>
<reference evidence="7 8" key="1">
    <citation type="submission" date="2018-01" db="EMBL/GenBank/DDBJ databases">
        <title>Metagenomic assembled genomes from two thermal pools in the Uzon Caldera, Kamchatka, Russia.</title>
        <authorList>
            <person name="Wilkins L."/>
            <person name="Ettinger C."/>
        </authorList>
    </citation>
    <scope>NUCLEOTIDE SEQUENCE [LARGE SCALE GENOMIC DNA]</scope>
    <source>
        <strain evidence="7">ZAV-07</strain>
    </source>
</reference>
<dbReference type="GO" id="GO:0022857">
    <property type="term" value="F:transmembrane transporter activity"/>
    <property type="evidence" value="ECO:0007669"/>
    <property type="project" value="InterPro"/>
</dbReference>
<feature type="transmembrane region" description="Helical" evidence="6">
    <location>
        <begin position="186"/>
        <end position="208"/>
    </location>
</feature>
<evidence type="ECO:0000256" key="1">
    <source>
        <dbReference type="ARBA" id="ARBA00004651"/>
    </source>
</evidence>
<keyword evidence="4 6" id="KW-1133">Transmembrane helix</keyword>
<keyword evidence="2" id="KW-1003">Cell membrane</keyword>
<organism evidence="7 8">
    <name type="scientific">Caldisericum exile</name>
    <dbReference type="NCBI Taxonomy" id="693075"/>
    <lineage>
        <taxon>Bacteria</taxon>
        <taxon>Pseudomonadati</taxon>
        <taxon>Caldisericota/Cryosericota group</taxon>
        <taxon>Caldisericota</taxon>
        <taxon>Caldisericia</taxon>
        <taxon>Caldisericales</taxon>
        <taxon>Caldisericaceae</taxon>
        <taxon>Caldisericum</taxon>
    </lineage>
</organism>
<evidence type="ECO:0000256" key="2">
    <source>
        <dbReference type="ARBA" id="ARBA00022475"/>
    </source>
</evidence>
<dbReference type="CDD" id="cd06580">
    <property type="entry name" value="TM_PBP1_transp_TpRbsC_like"/>
    <property type="match status" value="1"/>
</dbReference>
<dbReference type="EMBL" id="PNIL01000061">
    <property type="protein sequence ID" value="PMP66916.1"/>
    <property type="molecule type" value="Genomic_DNA"/>
</dbReference>
<dbReference type="Proteomes" id="UP000237040">
    <property type="component" value="Unassembled WGS sequence"/>
</dbReference>
<comment type="subcellular location">
    <subcellularLocation>
        <location evidence="1">Cell membrane</location>
        <topology evidence="1">Multi-pass membrane protein</topology>
    </subcellularLocation>
</comment>
<evidence type="ECO:0000256" key="4">
    <source>
        <dbReference type="ARBA" id="ARBA00022989"/>
    </source>
</evidence>
<evidence type="ECO:0000256" key="3">
    <source>
        <dbReference type="ARBA" id="ARBA00022692"/>
    </source>
</evidence>
<name>A0A2J6WDU4_9BACT</name>
<dbReference type="PANTHER" id="PTHR43370">
    <property type="entry name" value="SUGAR ABC TRANSPORTER INTEGRAL MEMBRANE PROTEIN-RELATED"/>
    <property type="match status" value="1"/>
</dbReference>
<accession>A0A2J6WDU4</accession>
<evidence type="ECO:0000256" key="5">
    <source>
        <dbReference type="ARBA" id="ARBA00023136"/>
    </source>
</evidence>
<dbReference type="Pfam" id="PF02653">
    <property type="entry name" value="BPD_transp_2"/>
    <property type="match status" value="1"/>
</dbReference>
<feature type="transmembrane region" description="Helical" evidence="6">
    <location>
        <begin position="61"/>
        <end position="80"/>
    </location>
</feature>
<sequence>MDLIISILQRTMVAGTPLLLGTIGEIITERSGILNLGIEGMMALGAIIGFSVTYITKNPTLGLIAAILSGGILSLLHAFVSITIRGIQTLSGLAIAMIGIGLAGMLGKSYIGAPLSVRFSEVAIPGLSKIPFIGPILFNRDPLFYIGIILAVVSWFILFKTRWGIIIRSVGENPKASDALGINVSLVRYLSTFIGGCFAGFAGAYLTLAYMPSWIEGMTGGRGWIVIALTIFAQWDPLRAILGAYLFGGVDVLQYILQPLGIPVPILKMTPYFVTIIVLIITAREVMRKHLGAPKSLGEPFIKGEK</sequence>
<dbReference type="AlphaFoldDB" id="A0A2J6WDU4"/>
<evidence type="ECO:0000313" key="7">
    <source>
        <dbReference type="EMBL" id="PMP66916.1"/>
    </source>
</evidence>